<gene>
    <name evidence="1" type="ORF">GL50803_0016574</name>
</gene>
<proteinExistence type="predicted"/>
<evidence type="ECO:0000313" key="2">
    <source>
        <dbReference type="Proteomes" id="UP000001548"/>
    </source>
</evidence>
<dbReference type="AlphaFoldDB" id="D3KHT3"/>
<dbReference type="VEuPathDB" id="GiardiaDB:GL50803_16574"/>
<dbReference type="EMBL" id="AACB03000001">
    <property type="protein sequence ID" value="KAE8304938.1"/>
    <property type="molecule type" value="Genomic_DNA"/>
</dbReference>
<evidence type="ECO:0000313" key="1">
    <source>
        <dbReference type="EMBL" id="KAE8304938.1"/>
    </source>
</evidence>
<protein>
    <submittedName>
        <fullName evidence="1">Uncharacterized protein</fullName>
    </submittedName>
</protein>
<sequence>MSVVSQQLQAAEDRWGREREAMEKLLEKLSKSAAESGFDGHVSQSSLSELCALQAFEQVAEILLYAAQALLSIFGLLDSSEPQVLAELQEEITVMSASTQAFEDSANKRPHRPSYCSQKYTSEQLALVYLVLLDLQPCILHMSITKIFETGNMSLQQDRDPSTGSTIRTLRSYMRVFLSFCRIHLAVSYSLYNTQHNLYPDDWLIQKEHHVTHDDLNPLSIHLLVLAQLDLVLKAIIPFVEAFEVVFSLCKDTTVSDSSGLQEGDLPILHKLSFLYGSSFLRTLLYYFHYIRARLYTDSFALDRDGKRKQISWMFVELNVIASNLAQSGLEVAKTDMDVILTHADHCFSELARTFLHQSLTIRTFLHSFTTSQLTIDHIPCSSQSSLFFFFGSLVKFYKCIYLATGELNHGTTLSSQPFISDLAVTTCYTALHSTVSTHLLTSYLFVITGFIEAFGIITCLSIESSVFDESTFENLCTLAAQANICLRERVSSNFQCTYSSSISPIFDHYRVNETILRPLFADDSVELSTVRACDLMFDGIKDMMTLFSELCDPSLIRIQTAGSILVSAWVLAGELPPAHAMCLLTSVDPVVVHTTDATSALYKPVSTNINGAPSVFIAKMHYSLLAEPAKAFYKQHVMRLFSIKTTQDTHGTTSVPLYYESNTIISQDCEHSFLVQHTLLQAEAILVVLKSFTKNRDIYRFHSVKWIGFSDLIMMLMGSAYIDGLSKLSTVDKLSDNVFLKVTSYDTTPLQSESYVGLDLKRTTTPSVNNSLIPSYASDLQRSSGMPLFSSWIEQINTIESYFRLLNMMSTSSTLRETFFNYIVLNLKIYLHTLDTFCSTFERMYSAFSGGLYTDSSSSFSLPGTLKEEGERLHKDARKFGPLVGRKYIEYIHALVNTAKSIKQVSTRYIDVMDAEESVKLRMLERQVKTVSKSCTRCASLCIFLHSINSILAVILDSETLKRYYSTSSFKLAGTLPFPANILYVIQDFDGELERQEIAIGFVSYLDSWLLRYGVLTQLRRTRDLQLVDRMMQRMRSLLDEFRYVNASMLQACNAAIDICGKILSSEKRYDGKNPADYCKQMWGIDASCIPGPLITELFLSVYQCMDDKSKL</sequence>
<keyword evidence="2" id="KW-1185">Reference proteome</keyword>
<dbReference type="OMA" id="CIFLHSI"/>
<name>D3KHT3_GIAIC</name>
<dbReference type="Proteomes" id="UP000001548">
    <property type="component" value="Unassembled WGS sequence"/>
</dbReference>
<comment type="caution">
    <text evidence="1">The sequence shown here is derived from an EMBL/GenBank/DDBJ whole genome shotgun (WGS) entry which is preliminary data.</text>
</comment>
<organism evidence="1 2">
    <name type="scientific">Giardia intestinalis (strain ATCC 50803 / WB clone C6)</name>
    <name type="common">Giardia lamblia</name>
    <dbReference type="NCBI Taxonomy" id="184922"/>
    <lineage>
        <taxon>Eukaryota</taxon>
        <taxon>Metamonada</taxon>
        <taxon>Diplomonadida</taxon>
        <taxon>Hexamitidae</taxon>
        <taxon>Giardiinae</taxon>
        <taxon>Giardia</taxon>
    </lineage>
</organism>
<reference evidence="1 2" key="1">
    <citation type="journal article" date="2007" name="Science">
        <title>Genomic minimalism in the early diverging intestinal parasite Giardia lamblia.</title>
        <authorList>
            <person name="Morrison H.G."/>
            <person name="McArthur A.G."/>
            <person name="Gillin F.D."/>
            <person name="Aley S.B."/>
            <person name="Adam R.D."/>
            <person name="Olsen G.J."/>
            <person name="Best A.A."/>
            <person name="Cande W.Z."/>
            <person name="Chen F."/>
            <person name="Cipriano M.J."/>
            <person name="Davids B.J."/>
            <person name="Dawson S.C."/>
            <person name="Elmendorf H.G."/>
            <person name="Hehl A.B."/>
            <person name="Holder M.E."/>
            <person name="Huse S.M."/>
            <person name="Kim U.U."/>
            <person name="Lasek-Nesselquist E."/>
            <person name="Manning G."/>
            <person name="Nigam A."/>
            <person name="Nixon J.E."/>
            <person name="Palm D."/>
            <person name="Passamaneck N.E."/>
            <person name="Prabhu A."/>
            <person name="Reich C.I."/>
            <person name="Reiner D.S."/>
            <person name="Samuelson J."/>
            <person name="Svard S.G."/>
            <person name="Sogin M.L."/>
        </authorList>
    </citation>
    <scope>NUCLEOTIDE SEQUENCE [LARGE SCALE GENOMIC DNA]</scope>
    <source>
        <strain evidence="1 2">WB C6</strain>
    </source>
</reference>
<dbReference type="HOGENOM" id="CLU_281509_0_0_1"/>
<accession>D3KHT3</accession>